<dbReference type="PANTHER" id="PTHR32125:SF4">
    <property type="entry name" value="2-C-METHYL-D-ERYTHRITOL 4-PHOSPHATE CYTIDYLYLTRANSFERASE, CHLOROPLASTIC"/>
    <property type="match status" value="1"/>
</dbReference>
<dbReference type="InterPro" id="IPR050088">
    <property type="entry name" value="IspD/TarI_cytidylyltransf_bact"/>
</dbReference>
<name>A0A1W1D7X0_9ZZZZ</name>
<evidence type="ECO:0000256" key="3">
    <source>
        <dbReference type="ARBA" id="ARBA00012526"/>
    </source>
</evidence>
<evidence type="ECO:0000256" key="4">
    <source>
        <dbReference type="ARBA" id="ARBA00022679"/>
    </source>
</evidence>
<dbReference type="NCBIfam" id="TIGR00453">
    <property type="entry name" value="ispD"/>
    <property type="match status" value="1"/>
</dbReference>
<dbReference type="InterPro" id="IPR029044">
    <property type="entry name" value="Nucleotide-diphossugar_trans"/>
</dbReference>
<evidence type="ECO:0000313" key="7">
    <source>
        <dbReference type="EMBL" id="SFV76715.1"/>
    </source>
</evidence>
<dbReference type="CDD" id="cd02516">
    <property type="entry name" value="CDP-ME_synthetase"/>
    <property type="match status" value="1"/>
</dbReference>
<dbReference type="Pfam" id="PF01128">
    <property type="entry name" value="IspD"/>
    <property type="match status" value="1"/>
</dbReference>
<dbReference type="EMBL" id="FPHR01000006">
    <property type="protein sequence ID" value="SFV76715.1"/>
    <property type="molecule type" value="Genomic_DNA"/>
</dbReference>
<keyword evidence="4 7" id="KW-0808">Transferase</keyword>
<keyword evidence="5 7" id="KW-0548">Nucleotidyltransferase</keyword>
<dbReference type="InterPro" id="IPR034683">
    <property type="entry name" value="IspD/TarI"/>
</dbReference>
<dbReference type="SUPFAM" id="SSF53448">
    <property type="entry name" value="Nucleotide-diphospho-sugar transferases"/>
    <property type="match status" value="1"/>
</dbReference>
<dbReference type="HAMAP" id="MF_00108">
    <property type="entry name" value="IspD"/>
    <property type="match status" value="1"/>
</dbReference>
<organism evidence="7">
    <name type="scientific">hydrothermal vent metagenome</name>
    <dbReference type="NCBI Taxonomy" id="652676"/>
    <lineage>
        <taxon>unclassified sequences</taxon>
        <taxon>metagenomes</taxon>
        <taxon>ecological metagenomes</taxon>
    </lineage>
</organism>
<dbReference type="GO" id="GO:0050518">
    <property type="term" value="F:2-C-methyl-D-erythritol 4-phosphate cytidylyltransferase activity"/>
    <property type="evidence" value="ECO:0007669"/>
    <property type="project" value="UniProtKB-EC"/>
</dbReference>
<dbReference type="PROSITE" id="PS01295">
    <property type="entry name" value="ISPD"/>
    <property type="match status" value="1"/>
</dbReference>
<dbReference type="InterPro" id="IPR018294">
    <property type="entry name" value="ISPD_synthase_CS"/>
</dbReference>
<dbReference type="UniPathway" id="UPA00056">
    <property type="reaction ID" value="UER00093"/>
</dbReference>
<dbReference type="AlphaFoldDB" id="A0A1W1D7X0"/>
<sequence>MNAGIPKQYLMLDNGLNILDQTLKALLSIDQIKGFVVALAEHDMHFKESQFAHHTKLLALATGGEQRYHSVINALHTLKPFVKDSDWILVHDAARPCIDPADVIKLINQLKHNSVGGLLATKVVDTIKKADKNLTIATIDRSTLWQAQTPQMYRFDVLLNALTSACDDKINITDEASAIEHMGMQSLLVESSKRNLKITNPEDLALANFYLTNQLT</sequence>
<dbReference type="InterPro" id="IPR001228">
    <property type="entry name" value="IspD"/>
</dbReference>
<dbReference type="FunFam" id="3.90.550.10:FF:000003">
    <property type="entry name" value="2-C-methyl-D-erythritol 4-phosphate cytidylyltransferase"/>
    <property type="match status" value="1"/>
</dbReference>
<evidence type="ECO:0000256" key="5">
    <source>
        <dbReference type="ARBA" id="ARBA00022695"/>
    </source>
</evidence>
<dbReference type="Gene3D" id="3.90.550.10">
    <property type="entry name" value="Spore Coat Polysaccharide Biosynthesis Protein SpsA, Chain A"/>
    <property type="match status" value="1"/>
</dbReference>
<gene>
    <name evidence="7" type="ORF">MNB_SUP05-4-382</name>
</gene>
<dbReference type="PANTHER" id="PTHR32125">
    <property type="entry name" value="2-C-METHYL-D-ERYTHRITOL 4-PHOSPHATE CYTIDYLYLTRANSFERASE, CHLOROPLASTIC"/>
    <property type="match status" value="1"/>
</dbReference>
<evidence type="ECO:0000256" key="2">
    <source>
        <dbReference type="ARBA" id="ARBA00009789"/>
    </source>
</evidence>
<protein>
    <recommendedName>
        <fullName evidence="3">2-C-methyl-D-erythritol 4-phosphate cytidylyltransferase</fullName>
        <ecNumber evidence="3">2.7.7.60</ecNumber>
    </recommendedName>
</protein>
<dbReference type="GO" id="GO:0019288">
    <property type="term" value="P:isopentenyl diphosphate biosynthetic process, methylerythritol 4-phosphate pathway"/>
    <property type="evidence" value="ECO:0007669"/>
    <property type="project" value="UniProtKB-UniPathway"/>
</dbReference>
<keyword evidence="6" id="KW-0414">Isoprene biosynthesis</keyword>
<dbReference type="EC" id="2.7.7.60" evidence="3"/>
<comment type="similarity">
    <text evidence="2">Belongs to the IspD/TarI cytidylyltransferase family. IspD subfamily.</text>
</comment>
<evidence type="ECO:0000256" key="6">
    <source>
        <dbReference type="ARBA" id="ARBA00023229"/>
    </source>
</evidence>
<accession>A0A1W1D7X0</accession>
<reference evidence="7" key="1">
    <citation type="submission" date="2016-10" db="EMBL/GenBank/DDBJ databases">
        <authorList>
            <person name="de Groot N.N."/>
        </authorList>
    </citation>
    <scope>NUCLEOTIDE SEQUENCE</scope>
</reference>
<evidence type="ECO:0000256" key="1">
    <source>
        <dbReference type="ARBA" id="ARBA00004787"/>
    </source>
</evidence>
<comment type="pathway">
    <text evidence="1">Isoprenoid biosynthesis; isopentenyl diphosphate biosynthesis via DXP pathway; isopentenyl diphosphate from 1-deoxy-D-xylulose 5-phosphate: step 2/6.</text>
</comment>
<proteinExistence type="inferred from homology"/>